<dbReference type="Proteomes" id="UP000006900">
    <property type="component" value="Chromosome"/>
</dbReference>
<dbReference type="HOGENOM" id="CLU_2143105_0_0_11"/>
<accession>A0A0H3MZN9</accession>
<sequence>MTDGIQQFVDIGQSCHGPGANLDVEIMVFRTPHDWARRIFAHIEVVVMVAFLARVKVENRGAQAQGWKQPRLEIMELSSAGSGSSNIKPPRLNRVLVDGPDNPFGIGVGPGD</sequence>
<reference evidence="1 2" key="1">
    <citation type="journal article" date="2009" name="Nat. Genet.">
        <title>Comparative genomic and phylogeographic analysis of Mycobacterium leprae.</title>
        <authorList>
            <person name="Monot M."/>
            <person name="Honore N."/>
            <person name="Garnier T."/>
            <person name="Zidane N."/>
            <person name="Sherafi D."/>
            <person name="Paniz-Mondolfi A."/>
            <person name="Matsuoka M."/>
            <person name="Taylor G.M."/>
            <person name="Donoghue H.D."/>
            <person name="Bouwman A."/>
            <person name="Mays S."/>
            <person name="Watson C."/>
            <person name="Lockwood D."/>
            <person name="Khamispour A."/>
            <person name="Dowlati Y."/>
            <person name="Jianping S."/>
            <person name="Rea T.H."/>
            <person name="Vera-Cabrera L."/>
            <person name="Stefani M.M."/>
            <person name="Banu S."/>
            <person name="Macdonald M."/>
            <person name="Sapkota B.R."/>
            <person name="Spencer J.S."/>
            <person name="Thomas J."/>
            <person name="Harshman K."/>
            <person name="Singh P."/>
            <person name="Busso P."/>
            <person name="Gattiker A."/>
            <person name="Rougemont J."/>
            <person name="Brennan P.J."/>
            <person name="Cole S.T."/>
        </authorList>
    </citation>
    <scope>NUCLEOTIDE SEQUENCE [LARGE SCALE GENOMIC DNA]</scope>
    <source>
        <strain evidence="2">Br4923</strain>
    </source>
</reference>
<proteinExistence type="predicted"/>
<evidence type="ECO:0000313" key="1">
    <source>
        <dbReference type="EMBL" id="CAR71479.1"/>
    </source>
</evidence>
<evidence type="ECO:0000313" key="2">
    <source>
        <dbReference type="Proteomes" id="UP000006900"/>
    </source>
</evidence>
<dbReference type="AlphaFoldDB" id="A0A0H3MZN9"/>
<protein>
    <submittedName>
        <fullName evidence="1">Uncharacterized protein</fullName>
    </submittedName>
</protein>
<gene>
    <name evidence="1" type="ordered locus">MLBr01384</name>
</gene>
<dbReference type="EMBL" id="FM211192">
    <property type="protein sequence ID" value="CAR71479.1"/>
    <property type="molecule type" value="Genomic_DNA"/>
</dbReference>
<dbReference type="KEGG" id="mlb:MLBr01384"/>
<name>A0A0H3MZN9_MYCLB</name>
<organism evidence="1 2">
    <name type="scientific">Mycobacterium leprae (strain Br4923)</name>
    <dbReference type="NCBI Taxonomy" id="561304"/>
    <lineage>
        <taxon>Bacteria</taxon>
        <taxon>Bacillati</taxon>
        <taxon>Actinomycetota</taxon>
        <taxon>Actinomycetes</taxon>
        <taxon>Mycobacteriales</taxon>
        <taxon>Mycobacteriaceae</taxon>
        <taxon>Mycobacterium</taxon>
    </lineage>
</organism>